<evidence type="ECO:0000256" key="2">
    <source>
        <dbReference type="ARBA" id="ARBA00022741"/>
    </source>
</evidence>
<keyword evidence="2" id="KW-0547">Nucleotide-binding</keyword>
<organism evidence="5 6">
    <name type="scientific">Rhodoblastus acidophilus</name>
    <name type="common">Rhodopseudomonas acidophila</name>
    <dbReference type="NCBI Taxonomy" id="1074"/>
    <lineage>
        <taxon>Bacteria</taxon>
        <taxon>Pseudomonadati</taxon>
        <taxon>Pseudomonadota</taxon>
        <taxon>Alphaproteobacteria</taxon>
        <taxon>Hyphomicrobiales</taxon>
        <taxon>Rhodoblastaceae</taxon>
        <taxon>Rhodoblastus</taxon>
    </lineage>
</organism>
<reference evidence="5 6" key="1">
    <citation type="submission" date="2019-11" db="EMBL/GenBank/DDBJ databases">
        <title>Whole-genome sequence of a Rhodoblastus acidophilus DSM 142.</title>
        <authorList>
            <person name="Kyndt J.A."/>
            <person name="Meyer T.E."/>
        </authorList>
    </citation>
    <scope>NUCLEOTIDE SEQUENCE [LARGE SCALE GENOMIC DNA]</scope>
    <source>
        <strain evidence="5 6">DSM 142</strain>
    </source>
</reference>
<dbReference type="InterPro" id="IPR027417">
    <property type="entry name" value="P-loop_NTPase"/>
</dbReference>
<dbReference type="InterPro" id="IPR003593">
    <property type="entry name" value="AAA+_ATPase"/>
</dbReference>
<dbReference type="PANTHER" id="PTHR42711">
    <property type="entry name" value="ABC TRANSPORTER ATP-BINDING PROTEIN"/>
    <property type="match status" value="1"/>
</dbReference>
<keyword evidence="1" id="KW-0813">Transport</keyword>
<dbReference type="Gene3D" id="3.40.50.300">
    <property type="entry name" value="P-loop containing nucleotide triphosphate hydrolases"/>
    <property type="match status" value="1"/>
</dbReference>
<dbReference type="Pfam" id="PF00005">
    <property type="entry name" value="ABC_tran"/>
    <property type="match status" value="1"/>
</dbReference>
<gene>
    <name evidence="5" type="ORF">GJ654_00715</name>
</gene>
<dbReference type="EMBL" id="WNKS01000001">
    <property type="protein sequence ID" value="MTV29507.1"/>
    <property type="molecule type" value="Genomic_DNA"/>
</dbReference>
<dbReference type="GO" id="GO:0016887">
    <property type="term" value="F:ATP hydrolysis activity"/>
    <property type="evidence" value="ECO:0007669"/>
    <property type="project" value="InterPro"/>
</dbReference>
<keyword evidence="3 5" id="KW-0067">ATP-binding</keyword>
<dbReference type="CDD" id="cd03230">
    <property type="entry name" value="ABC_DR_subfamily_A"/>
    <property type="match status" value="1"/>
</dbReference>
<dbReference type="RefSeq" id="WP_155444176.1">
    <property type="nucleotide sequence ID" value="NZ_JAOQNR010000001.1"/>
</dbReference>
<dbReference type="InterPro" id="IPR003439">
    <property type="entry name" value="ABC_transporter-like_ATP-bd"/>
</dbReference>
<dbReference type="Proteomes" id="UP000439113">
    <property type="component" value="Unassembled WGS sequence"/>
</dbReference>
<dbReference type="InterPro" id="IPR050763">
    <property type="entry name" value="ABC_transporter_ATP-binding"/>
</dbReference>
<dbReference type="SMART" id="SM00382">
    <property type="entry name" value="AAA"/>
    <property type="match status" value="1"/>
</dbReference>
<evidence type="ECO:0000259" key="4">
    <source>
        <dbReference type="PROSITE" id="PS50893"/>
    </source>
</evidence>
<evidence type="ECO:0000313" key="5">
    <source>
        <dbReference type="EMBL" id="MTV29507.1"/>
    </source>
</evidence>
<evidence type="ECO:0000256" key="3">
    <source>
        <dbReference type="ARBA" id="ARBA00022840"/>
    </source>
</evidence>
<dbReference type="GO" id="GO:0005524">
    <property type="term" value="F:ATP binding"/>
    <property type="evidence" value="ECO:0007669"/>
    <property type="project" value="UniProtKB-KW"/>
</dbReference>
<name>A0A6N8DH71_RHOAC</name>
<feature type="domain" description="ABC transporter" evidence="4">
    <location>
        <begin position="8"/>
        <end position="235"/>
    </location>
</feature>
<dbReference type="AlphaFoldDB" id="A0A6N8DH71"/>
<evidence type="ECO:0000256" key="1">
    <source>
        <dbReference type="ARBA" id="ARBA00022448"/>
    </source>
</evidence>
<protein>
    <submittedName>
        <fullName evidence="5">ATP-binding cassette domain-containing protein</fullName>
    </submittedName>
</protein>
<accession>A0A6N8DH71</accession>
<comment type="caution">
    <text evidence="5">The sequence shown here is derived from an EMBL/GenBank/DDBJ whole genome shotgun (WGS) entry which is preliminary data.</text>
</comment>
<dbReference type="SUPFAM" id="SSF52540">
    <property type="entry name" value="P-loop containing nucleoside triphosphate hydrolases"/>
    <property type="match status" value="1"/>
</dbReference>
<dbReference type="PROSITE" id="PS50893">
    <property type="entry name" value="ABC_TRANSPORTER_2"/>
    <property type="match status" value="1"/>
</dbReference>
<dbReference type="PANTHER" id="PTHR42711:SF10">
    <property type="entry name" value="ABC TRANSPORTER ATP-BINDING PROTEIN"/>
    <property type="match status" value="1"/>
</dbReference>
<sequence>MNGLAPVVRVRNAVHAFKGRNVFSGLDLDLFKAEIFGLLGPNGVGKTTLMKAISGRIRLASGDIEVDGGNILREPSRLSAISFAPQEISLYQHLTVKENLQVFASAAGAPEAERLIRTLMAETGLQDRADQIAATLSGGYQRRVNICIALLKRPRILLLDEPTVGIDIDARESIHRLLEDLRRKGATIVVSTHDLDQAQRLCDRVGLIQNGRISLQGRPETLVRDAFGDRLEVVAELRAPANDGQRAALEAAGFATHASDVQWLGHFDPQHIDVAELRSRLTRSGLRVQEIRVHEPDLSSLFLRMAQQELAA</sequence>
<proteinExistence type="predicted"/>
<evidence type="ECO:0000313" key="6">
    <source>
        <dbReference type="Proteomes" id="UP000439113"/>
    </source>
</evidence>
<dbReference type="OrthoDB" id="9778547at2"/>